<dbReference type="SUPFAM" id="SSF81324">
    <property type="entry name" value="Voltage-gated potassium channels"/>
    <property type="match status" value="1"/>
</dbReference>
<dbReference type="InterPro" id="IPR013099">
    <property type="entry name" value="K_chnl_dom"/>
</dbReference>
<keyword evidence="2" id="KW-1133">Transmembrane helix</keyword>
<evidence type="ECO:0000256" key="2">
    <source>
        <dbReference type="SAM" id="Phobius"/>
    </source>
</evidence>
<feature type="domain" description="RCK N-terminal" evidence="4">
    <location>
        <begin position="126"/>
        <end position="240"/>
    </location>
</feature>
<feature type="domain" description="Potassium channel" evidence="3">
    <location>
        <begin position="38"/>
        <end position="99"/>
    </location>
</feature>
<feature type="transmembrane region" description="Helical" evidence="2">
    <location>
        <begin position="83"/>
        <end position="101"/>
    </location>
</feature>
<dbReference type="GO" id="GO:0005886">
    <property type="term" value="C:plasma membrane"/>
    <property type="evidence" value="ECO:0007669"/>
    <property type="project" value="UniProtKB-SubCell"/>
</dbReference>
<name>A0A3B0W9A9_9ZZZZ</name>
<dbReference type="InterPro" id="IPR036291">
    <property type="entry name" value="NAD(P)-bd_dom_sf"/>
</dbReference>
<sequence>MKLILHLLTDKRKKRKRVRLKFTPTGNIAKSISQSAFLLLILLSLHTGFMMKLESLSFGDSLWLTLTTATTVGYGDISASTTWGRIATIVLIYIGGIYVFSKVIGDYFDYRVDVRDKKTKGHWKWKMNNHIVILNTPTNSGERYLQRLIKQFRRSSHYEDTPIYILTRDFPNGLPNCLIDLQNVVHYTGDPSDPKLLAVVGAHNACDIIVLSGNEHDEAADGHTFDILHRLKELNTHANVLAECVVDSNRERLQKAGANIVIRPIRAYPEMIVRAFATPGSELIIENMFNSDDDEYRRYDVEIKNTAWSEVVTRLISNDAGIAVAYIDLNTQKMVYNPAANSVPDICALITICKEDNAFSHHDVKALGF</sequence>
<evidence type="ECO:0000259" key="4">
    <source>
        <dbReference type="Pfam" id="PF22614"/>
    </source>
</evidence>
<evidence type="ECO:0000313" key="5">
    <source>
        <dbReference type="EMBL" id="VAW51851.1"/>
    </source>
</evidence>
<gene>
    <name evidence="5" type="ORF">MNBD_GAMMA06-2060</name>
</gene>
<organism evidence="5">
    <name type="scientific">hydrothermal vent metagenome</name>
    <dbReference type="NCBI Taxonomy" id="652676"/>
    <lineage>
        <taxon>unclassified sequences</taxon>
        <taxon>metagenomes</taxon>
        <taxon>ecological metagenomes</taxon>
    </lineage>
</organism>
<dbReference type="PANTHER" id="PTHR43833:SF9">
    <property type="entry name" value="POTASSIUM CHANNEL PROTEIN YUGO-RELATED"/>
    <property type="match status" value="1"/>
</dbReference>
<accession>A0A3B0W9A9</accession>
<dbReference type="GO" id="GO:0006813">
    <property type="term" value="P:potassium ion transport"/>
    <property type="evidence" value="ECO:0007669"/>
    <property type="project" value="InterPro"/>
</dbReference>
<dbReference type="AlphaFoldDB" id="A0A3B0W9A9"/>
<keyword evidence="2" id="KW-0812">Transmembrane</keyword>
<comment type="subcellular location">
    <subcellularLocation>
        <location evidence="1">Cell membrane</location>
        <topology evidence="1">Multi-pass membrane protein</topology>
    </subcellularLocation>
</comment>
<dbReference type="SUPFAM" id="SSF51735">
    <property type="entry name" value="NAD(P)-binding Rossmann-fold domains"/>
    <property type="match status" value="1"/>
</dbReference>
<dbReference type="Pfam" id="PF22614">
    <property type="entry name" value="Slo-like_RCK"/>
    <property type="match status" value="1"/>
</dbReference>
<dbReference type="Pfam" id="PF07885">
    <property type="entry name" value="Ion_trans_2"/>
    <property type="match status" value="1"/>
</dbReference>
<reference evidence="5" key="1">
    <citation type="submission" date="2018-06" db="EMBL/GenBank/DDBJ databases">
        <authorList>
            <person name="Zhirakovskaya E."/>
        </authorList>
    </citation>
    <scope>NUCLEOTIDE SEQUENCE</scope>
</reference>
<dbReference type="PANTHER" id="PTHR43833">
    <property type="entry name" value="POTASSIUM CHANNEL PROTEIN 2-RELATED-RELATED"/>
    <property type="match status" value="1"/>
</dbReference>
<evidence type="ECO:0000256" key="1">
    <source>
        <dbReference type="ARBA" id="ARBA00004651"/>
    </source>
</evidence>
<dbReference type="Gene3D" id="1.10.287.70">
    <property type="match status" value="1"/>
</dbReference>
<dbReference type="InterPro" id="IPR003148">
    <property type="entry name" value="RCK_N"/>
</dbReference>
<evidence type="ECO:0000259" key="3">
    <source>
        <dbReference type="Pfam" id="PF07885"/>
    </source>
</evidence>
<proteinExistence type="predicted"/>
<keyword evidence="2" id="KW-0472">Membrane</keyword>
<dbReference type="EMBL" id="UOFD01000037">
    <property type="protein sequence ID" value="VAW51851.1"/>
    <property type="molecule type" value="Genomic_DNA"/>
</dbReference>
<dbReference type="InterPro" id="IPR050721">
    <property type="entry name" value="Trk_Ktr_HKT_K-transport"/>
</dbReference>
<protein>
    <submittedName>
        <fullName evidence="5">Uncharacterized protein</fullName>
    </submittedName>
</protein>
<dbReference type="Gene3D" id="3.40.50.720">
    <property type="entry name" value="NAD(P)-binding Rossmann-like Domain"/>
    <property type="match status" value="1"/>
</dbReference>